<proteinExistence type="predicted"/>
<evidence type="ECO:0000313" key="2">
    <source>
        <dbReference type="Proteomes" id="UP000790377"/>
    </source>
</evidence>
<keyword evidence="2" id="KW-1185">Reference proteome</keyword>
<accession>A0ACB8ANI1</accession>
<name>A0ACB8ANI1_9AGAM</name>
<gene>
    <name evidence="1" type="ORF">BJ138DRAFT_1123119</name>
</gene>
<comment type="caution">
    <text evidence="1">The sequence shown here is derived from an EMBL/GenBank/DDBJ whole genome shotgun (WGS) entry which is preliminary data.</text>
</comment>
<evidence type="ECO:0000313" key="1">
    <source>
        <dbReference type="EMBL" id="KAH7914906.1"/>
    </source>
</evidence>
<dbReference type="Proteomes" id="UP000790377">
    <property type="component" value="Unassembled WGS sequence"/>
</dbReference>
<protein>
    <submittedName>
        <fullName evidence="1">Uncharacterized protein</fullName>
    </submittedName>
</protein>
<reference evidence="1" key="1">
    <citation type="journal article" date="2021" name="New Phytol.">
        <title>Evolutionary innovations through gain and loss of genes in the ectomycorrhizal Boletales.</title>
        <authorList>
            <person name="Wu G."/>
            <person name="Miyauchi S."/>
            <person name="Morin E."/>
            <person name="Kuo A."/>
            <person name="Drula E."/>
            <person name="Varga T."/>
            <person name="Kohler A."/>
            <person name="Feng B."/>
            <person name="Cao Y."/>
            <person name="Lipzen A."/>
            <person name="Daum C."/>
            <person name="Hundley H."/>
            <person name="Pangilinan J."/>
            <person name="Johnson J."/>
            <person name="Barry K."/>
            <person name="LaButti K."/>
            <person name="Ng V."/>
            <person name="Ahrendt S."/>
            <person name="Min B."/>
            <person name="Choi I.G."/>
            <person name="Park H."/>
            <person name="Plett J.M."/>
            <person name="Magnuson J."/>
            <person name="Spatafora J.W."/>
            <person name="Nagy L.G."/>
            <person name="Henrissat B."/>
            <person name="Grigoriev I.V."/>
            <person name="Yang Z.L."/>
            <person name="Xu J."/>
            <person name="Martin F.M."/>
        </authorList>
    </citation>
    <scope>NUCLEOTIDE SEQUENCE</scope>
    <source>
        <strain evidence="1">ATCC 28755</strain>
    </source>
</reference>
<sequence length="315" mass="32125">MYNKAALFTFSVAGLAAAVPARVPSPTESEISKPSSFSMPLFPIISMPPYPSNSIPSFPSNSILSESASAPGNTVISTPSSIPDSVKGAPWDHYVDPPKWDLFSMVSSPSAPDTSSVPGTSSALSTSSLPNISPVSDGPGETFAPMSSITISSGRTSSIPSIPTTSSANIDSLPPVSSASVPSGYTSSVPDVPSNSSTPNESLPPLISSSVPTASPPPSSLTAALERRGNDKHAHKCTTGSLMCCAGAGSEASSSLISWLMPAVGLKVPNRHTLVGIHCSPITHGDEATCKKALVCCDSTSQFDLHLQCAQPVAA</sequence>
<dbReference type="EMBL" id="MU267607">
    <property type="protein sequence ID" value="KAH7914906.1"/>
    <property type="molecule type" value="Genomic_DNA"/>
</dbReference>
<organism evidence="1 2">
    <name type="scientific">Hygrophoropsis aurantiaca</name>
    <dbReference type="NCBI Taxonomy" id="72124"/>
    <lineage>
        <taxon>Eukaryota</taxon>
        <taxon>Fungi</taxon>
        <taxon>Dikarya</taxon>
        <taxon>Basidiomycota</taxon>
        <taxon>Agaricomycotina</taxon>
        <taxon>Agaricomycetes</taxon>
        <taxon>Agaricomycetidae</taxon>
        <taxon>Boletales</taxon>
        <taxon>Coniophorineae</taxon>
        <taxon>Hygrophoropsidaceae</taxon>
        <taxon>Hygrophoropsis</taxon>
    </lineage>
</organism>